<reference evidence="1 2" key="1">
    <citation type="submission" date="2019-07" db="EMBL/GenBank/DDBJ databases">
        <title>Ln-dependent methylotrophs.</title>
        <authorList>
            <person name="Tani A."/>
        </authorList>
    </citation>
    <scope>NUCLEOTIDE SEQUENCE [LARGE SCALE GENOMIC DNA]</scope>
    <source>
        <strain evidence="1 2">SM89A</strain>
    </source>
</reference>
<evidence type="ECO:0000313" key="1">
    <source>
        <dbReference type="EMBL" id="TRL38366.1"/>
    </source>
</evidence>
<gene>
    <name evidence="1" type="ORF">FM996_00625</name>
</gene>
<accession>A0A549T927</accession>
<organism evidence="1 2">
    <name type="scientific">Methylosinus sporium</name>
    <dbReference type="NCBI Taxonomy" id="428"/>
    <lineage>
        <taxon>Bacteria</taxon>
        <taxon>Pseudomonadati</taxon>
        <taxon>Pseudomonadota</taxon>
        <taxon>Alphaproteobacteria</taxon>
        <taxon>Hyphomicrobiales</taxon>
        <taxon>Methylocystaceae</taxon>
        <taxon>Methylosinus</taxon>
    </lineage>
</organism>
<dbReference type="Gene3D" id="3.40.50.300">
    <property type="entry name" value="P-loop containing nucleotide triphosphate hydrolases"/>
    <property type="match status" value="1"/>
</dbReference>
<name>A0A549T927_METSR</name>
<dbReference type="Proteomes" id="UP000316781">
    <property type="component" value="Unassembled WGS sequence"/>
</dbReference>
<dbReference type="InterPro" id="IPR027417">
    <property type="entry name" value="P-loop_NTPase"/>
</dbReference>
<evidence type="ECO:0000313" key="2">
    <source>
        <dbReference type="Proteomes" id="UP000316781"/>
    </source>
</evidence>
<proteinExistence type="predicted"/>
<dbReference type="EMBL" id="VJMF01000002">
    <property type="protein sequence ID" value="TRL38366.1"/>
    <property type="molecule type" value="Genomic_DNA"/>
</dbReference>
<comment type="caution">
    <text evidence="1">The sequence shown here is derived from an EMBL/GenBank/DDBJ whole genome shotgun (WGS) entry which is preliminary data.</text>
</comment>
<dbReference type="SUPFAM" id="SSF52540">
    <property type="entry name" value="P-loop containing nucleoside triphosphate hydrolases"/>
    <property type="match status" value="1"/>
</dbReference>
<dbReference type="AlphaFoldDB" id="A0A549T927"/>
<dbReference type="RefSeq" id="WP_142861379.1">
    <property type="nucleotide sequence ID" value="NZ_VJMF01000002.1"/>
</dbReference>
<sequence>MSLRDKLRAQSAAGRASELFSRFGVLSNPFPSSTHTAHNPHQRLPADDDAEERIITFLRDGTTQVVVIEGTQGVGKTNFLNFYESEIQDSLADTDGYYVVRYLADPEASFDGIIRRLFQELGPAHLKKLTESLMKDSKPLKTVRGQDMRSALQYLVNSKADQDRIDLMMEWLLGFRLLKAHREALGVLFRLDTVESKTAALRDLVLVSSATNVLQGIFLLLDELEKQDGVLGPTAVVRYLSAMRAIIDALPRHLFMMIALTPDAMRRYSAALPAFRSRFQNLISLEPLMSSEDAENLADFYIQTAKSEAKKTQSARAGSTNLITRDQIFGVFEQLRKAAERRGDKGVRQREFLHLLHLLAEKSIQAQ</sequence>
<protein>
    <submittedName>
        <fullName evidence="1">Uncharacterized protein</fullName>
    </submittedName>
</protein>